<dbReference type="AlphaFoldDB" id="A0A3M5U3X0"/>
<proteinExistence type="predicted"/>
<protein>
    <submittedName>
        <fullName evidence="1">Transposase</fullName>
    </submittedName>
</protein>
<name>A0A3M5U3X0_9PSED</name>
<gene>
    <name evidence="1" type="ORF">ALP32_02052</name>
</gene>
<evidence type="ECO:0000313" key="1">
    <source>
        <dbReference type="EMBL" id="RMU39857.1"/>
    </source>
</evidence>
<comment type="caution">
    <text evidence="1">The sequence shown here is derived from an EMBL/GenBank/DDBJ whole genome shotgun (WGS) entry which is preliminary data.</text>
</comment>
<accession>A0A3M5U3X0</accession>
<dbReference type="EMBL" id="RBTX01000100">
    <property type="protein sequence ID" value="RMU39857.1"/>
    <property type="molecule type" value="Genomic_DNA"/>
</dbReference>
<dbReference type="Proteomes" id="UP000281514">
    <property type="component" value="Unassembled WGS sequence"/>
</dbReference>
<sequence length="101" mass="11506">LIESIPNHSVTLLDKGFFSADLLLSIQDVEKNRHWMIPERKGTVRTELEHCGDGDYLVQMNVSPQARKKNPALPEYWQVGGDLRSRRKRENGLHLASGLNI</sequence>
<organism evidence="1 2">
    <name type="scientific">Pseudomonas avellanae</name>
    <dbReference type="NCBI Taxonomy" id="46257"/>
    <lineage>
        <taxon>Bacteria</taxon>
        <taxon>Pseudomonadati</taxon>
        <taxon>Pseudomonadota</taxon>
        <taxon>Gammaproteobacteria</taxon>
        <taxon>Pseudomonadales</taxon>
        <taxon>Pseudomonadaceae</taxon>
        <taxon>Pseudomonas</taxon>
    </lineage>
</organism>
<feature type="non-terminal residue" evidence="1">
    <location>
        <position position="1"/>
    </location>
</feature>
<reference evidence="1 2" key="1">
    <citation type="submission" date="2018-08" db="EMBL/GenBank/DDBJ databases">
        <title>Recombination of ecologically and evolutionarily significant loci maintains genetic cohesion in the Pseudomonas syringae species complex.</title>
        <authorList>
            <person name="Dillon M."/>
            <person name="Thakur S."/>
            <person name="Almeida R.N.D."/>
            <person name="Weir B.S."/>
            <person name="Guttman D.S."/>
        </authorList>
    </citation>
    <scope>NUCLEOTIDE SEQUENCE [LARGE SCALE GENOMIC DNA]</scope>
    <source>
        <strain evidence="1 2">ICMP 9749</strain>
    </source>
</reference>
<evidence type="ECO:0000313" key="2">
    <source>
        <dbReference type="Proteomes" id="UP000281514"/>
    </source>
</evidence>